<keyword evidence="1" id="KW-0812">Transmembrane</keyword>
<dbReference type="EMBL" id="VXIV02000722">
    <property type="protein sequence ID" value="KAF6036442.1"/>
    <property type="molecule type" value="Genomic_DNA"/>
</dbReference>
<proteinExistence type="predicted"/>
<dbReference type="Gene3D" id="1.20.1250.20">
    <property type="entry name" value="MFS general substrate transporter like domains"/>
    <property type="match status" value="1"/>
</dbReference>
<evidence type="ECO:0000313" key="3">
    <source>
        <dbReference type="Proteomes" id="UP000593567"/>
    </source>
</evidence>
<keyword evidence="1" id="KW-0472">Membrane</keyword>
<dbReference type="InterPro" id="IPR036259">
    <property type="entry name" value="MFS_trans_sf"/>
</dbReference>
<organism evidence="2 3">
    <name type="scientific">Bugula neritina</name>
    <name type="common">Brown bryozoan</name>
    <name type="synonym">Sertularia neritina</name>
    <dbReference type="NCBI Taxonomy" id="10212"/>
    <lineage>
        <taxon>Eukaryota</taxon>
        <taxon>Metazoa</taxon>
        <taxon>Spiralia</taxon>
        <taxon>Lophotrochozoa</taxon>
        <taxon>Bryozoa</taxon>
        <taxon>Gymnolaemata</taxon>
        <taxon>Cheilostomatida</taxon>
        <taxon>Flustrina</taxon>
        <taxon>Buguloidea</taxon>
        <taxon>Bugulidae</taxon>
        <taxon>Bugula</taxon>
    </lineage>
</organism>
<comment type="caution">
    <text evidence="2">The sequence shown here is derived from an EMBL/GenBank/DDBJ whole genome shotgun (WGS) entry which is preliminary data.</text>
</comment>
<feature type="transmembrane region" description="Helical" evidence="1">
    <location>
        <begin position="21"/>
        <end position="43"/>
    </location>
</feature>
<dbReference type="OrthoDB" id="497880at2759"/>
<evidence type="ECO:0000313" key="2">
    <source>
        <dbReference type="EMBL" id="KAF6036442.1"/>
    </source>
</evidence>
<evidence type="ECO:0000256" key="1">
    <source>
        <dbReference type="SAM" id="Phobius"/>
    </source>
</evidence>
<accession>A0A7J7KCQ9</accession>
<name>A0A7J7KCQ9_BUGNE</name>
<dbReference type="SUPFAM" id="SSF103473">
    <property type="entry name" value="MFS general substrate transporter"/>
    <property type="match status" value="1"/>
</dbReference>
<keyword evidence="1" id="KW-1133">Transmembrane helix</keyword>
<protein>
    <submittedName>
        <fullName evidence="2">SLC18B1</fullName>
    </submittedName>
</protein>
<gene>
    <name evidence="2" type="ORF">EB796_005248</name>
</gene>
<reference evidence="2" key="1">
    <citation type="submission" date="2020-06" db="EMBL/GenBank/DDBJ databases">
        <title>Draft genome of Bugula neritina, a colonial animal packing powerful symbionts and potential medicines.</title>
        <authorList>
            <person name="Rayko M."/>
        </authorList>
    </citation>
    <scope>NUCLEOTIDE SEQUENCE [LARGE SCALE GENOMIC DNA]</scope>
    <source>
        <strain evidence="2">Kwan_BN1</strain>
    </source>
</reference>
<sequence length="82" mass="9199">MDKKLLLLSINSPWKDRTLTLVVLTVQFMAMTTDTFLIPFFPPEAKGKGISDTEIGMVFSAFEFSKVISAFIVGRLIDIIRS</sequence>
<dbReference type="Proteomes" id="UP000593567">
    <property type="component" value="Unassembled WGS sequence"/>
</dbReference>
<keyword evidence="3" id="KW-1185">Reference proteome</keyword>
<dbReference type="AlphaFoldDB" id="A0A7J7KCQ9"/>
<feature type="transmembrane region" description="Helical" evidence="1">
    <location>
        <begin position="55"/>
        <end position="77"/>
    </location>
</feature>